<proteinExistence type="predicted"/>
<feature type="non-terminal residue" evidence="2">
    <location>
        <position position="305"/>
    </location>
</feature>
<protein>
    <submittedName>
        <fullName evidence="2">Uncharacterized protein</fullName>
    </submittedName>
</protein>
<evidence type="ECO:0000313" key="3">
    <source>
        <dbReference type="Proteomes" id="UP001497623"/>
    </source>
</evidence>
<feature type="compositionally biased region" description="Basic residues" evidence="1">
    <location>
        <begin position="1"/>
        <end position="21"/>
    </location>
</feature>
<organism evidence="2 3">
    <name type="scientific">Meganyctiphanes norvegica</name>
    <name type="common">Northern krill</name>
    <name type="synonym">Thysanopoda norvegica</name>
    <dbReference type="NCBI Taxonomy" id="48144"/>
    <lineage>
        <taxon>Eukaryota</taxon>
        <taxon>Metazoa</taxon>
        <taxon>Ecdysozoa</taxon>
        <taxon>Arthropoda</taxon>
        <taxon>Crustacea</taxon>
        <taxon>Multicrustacea</taxon>
        <taxon>Malacostraca</taxon>
        <taxon>Eumalacostraca</taxon>
        <taxon>Eucarida</taxon>
        <taxon>Euphausiacea</taxon>
        <taxon>Euphausiidae</taxon>
        <taxon>Meganyctiphanes</taxon>
    </lineage>
</organism>
<dbReference type="Proteomes" id="UP001497623">
    <property type="component" value="Unassembled WGS sequence"/>
</dbReference>
<dbReference type="EMBL" id="CAXKWB010002086">
    <property type="protein sequence ID" value="CAL4066167.1"/>
    <property type="molecule type" value="Genomic_DNA"/>
</dbReference>
<gene>
    <name evidence="2" type="ORF">MNOR_LOCUS5414</name>
</gene>
<sequence length="305" mass="33647">KSGRSSSSIRRRSGQQRRHPGGGRTSLGDTNNDGGHQDEDLIWTMNKMMKRPIILVLATLVVCEALWPNDGLHYCDEIVHALTAANCTDCFNAAVNTPSNAAKTEECMTLYMPPTIARCAKNLDSDRKKFSNCVKNAARSQSNLDGRTRHLYSKAGAMLDVVKNAVHIPNGPQALLSAMAQNILLYSPELNSTLENVASECWDRFENDPKNAEWHLNTGKPWRAPTRRLSDIIASMSARNIQFAYGAMGHDMPFHGVGPLAVDYLLGECVVRDMIKYDRANSGSSLQTLVDTLLKYDAPVPAWVS</sequence>
<keyword evidence="3" id="KW-1185">Reference proteome</keyword>
<name>A0AAV2PY23_MEGNR</name>
<reference evidence="2 3" key="1">
    <citation type="submission" date="2024-05" db="EMBL/GenBank/DDBJ databases">
        <authorList>
            <person name="Wallberg A."/>
        </authorList>
    </citation>
    <scope>NUCLEOTIDE SEQUENCE [LARGE SCALE GENOMIC DNA]</scope>
</reference>
<evidence type="ECO:0000313" key="2">
    <source>
        <dbReference type="EMBL" id="CAL4066167.1"/>
    </source>
</evidence>
<feature type="region of interest" description="Disordered" evidence="1">
    <location>
        <begin position="1"/>
        <end position="35"/>
    </location>
</feature>
<feature type="non-terminal residue" evidence="2">
    <location>
        <position position="1"/>
    </location>
</feature>
<accession>A0AAV2PY23</accession>
<evidence type="ECO:0000256" key="1">
    <source>
        <dbReference type="SAM" id="MobiDB-lite"/>
    </source>
</evidence>
<comment type="caution">
    <text evidence="2">The sequence shown here is derived from an EMBL/GenBank/DDBJ whole genome shotgun (WGS) entry which is preliminary data.</text>
</comment>
<dbReference type="AlphaFoldDB" id="A0AAV2PY23"/>